<dbReference type="AlphaFoldDB" id="A0A0D3CBV4"/>
<keyword evidence="3" id="KW-1185">Reference proteome</keyword>
<evidence type="ECO:0000313" key="2">
    <source>
        <dbReference type="EnsemblPlants" id="Bo5g030630.1"/>
    </source>
</evidence>
<reference evidence="2 3" key="1">
    <citation type="journal article" date="2014" name="Genome Biol.">
        <title>Transcriptome and methylome profiling reveals relics of genome dominance in the mesopolyploid Brassica oleracea.</title>
        <authorList>
            <person name="Parkin I.A."/>
            <person name="Koh C."/>
            <person name="Tang H."/>
            <person name="Robinson S.J."/>
            <person name="Kagale S."/>
            <person name="Clarke W.E."/>
            <person name="Town C.D."/>
            <person name="Nixon J."/>
            <person name="Krishnakumar V."/>
            <person name="Bidwell S.L."/>
            <person name="Denoeud F."/>
            <person name="Belcram H."/>
            <person name="Links M.G."/>
            <person name="Just J."/>
            <person name="Clarke C."/>
            <person name="Bender T."/>
            <person name="Huebert T."/>
            <person name="Mason A.S."/>
            <person name="Pires J.C."/>
            <person name="Barker G."/>
            <person name="Moore J."/>
            <person name="Walley P.G."/>
            <person name="Manoli S."/>
            <person name="Batley J."/>
            <person name="Edwards D."/>
            <person name="Nelson M.N."/>
            <person name="Wang X."/>
            <person name="Paterson A.H."/>
            <person name="King G."/>
            <person name="Bancroft I."/>
            <person name="Chalhoub B."/>
            <person name="Sharpe A.G."/>
        </authorList>
    </citation>
    <scope>NUCLEOTIDE SEQUENCE</scope>
    <source>
        <strain evidence="2 3">cv. TO1000</strain>
    </source>
</reference>
<organism evidence="2 3">
    <name type="scientific">Brassica oleracea var. oleracea</name>
    <dbReference type="NCBI Taxonomy" id="109376"/>
    <lineage>
        <taxon>Eukaryota</taxon>
        <taxon>Viridiplantae</taxon>
        <taxon>Streptophyta</taxon>
        <taxon>Embryophyta</taxon>
        <taxon>Tracheophyta</taxon>
        <taxon>Spermatophyta</taxon>
        <taxon>Magnoliopsida</taxon>
        <taxon>eudicotyledons</taxon>
        <taxon>Gunneridae</taxon>
        <taxon>Pentapetalae</taxon>
        <taxon>rosids</taxon>
        <taxon>malvids</taxon>
        <taxon>Brassicales</taxon>
        <taxon>Brassicaceae</taxon>
        <taxon>Brassiceae</taxon>
        <taxon>Brassica</taxon>
    </lineage>
</organism>
<dbReference type="Gramene" id="Bo5g030630.1">
    <property type="protein sequence ID" value="Bo5g030630.1"/>
    <property type="gene ID" value="Bo5g030630"/>
</dbReference>
<proteinExistence type="predicted"/>
<dbReference type="eggNOG" id="KOG0714">
    <property type="taxonomic scope" value="Eukaryota"/>
</dbReference>
<protein>
    <submittedName>
        <fullName evidence="2">Uncharacterized protein</fullName>
    </submittedName>
</protein>
<dbReference type="OMA" id="CCCKKAN"/>
<feature type="signal peptide" evidence="1">
    <location>
        <begin position="1"/>
        <end position="24"/>
    </location>
</feature>
<feature type="chain" id="PRO_5002258527" evidence="1">
    <location>
        <begin position="25"/>
        <end position="90"/>
    </location>
</feature>
<dbReference type="Proteomes" id="UP000032141">
    <property type="component" value="Chromosome C5"/>
</dbReference>
<name>A0A0D3CBV4_BRAOL</name>
<sequence>MAITIKSLVAFVFIALLIVFSVHCRPTTASIPGYGVKQMDIQCVNGGIRRLGGAGACHFYCRDHGYYYAVCTTDADCCCKKANPIIWRTE</sequence>
<dbReference type="EnsemblPlants" id="Bo5g030630.1">
    <property type="protein sequence ID" value="Bo5g030630.1"/>
    <property type="gene ID" value="Bo5g030630"/>
</dbReference>
<dbReference type="HOGENOM" id="CLU_183259_0_0_1"/>
<keyword evidence="1" id="KW-0732">Signal</keyword>
<evidence type="ECO:0000256" key="1">
    <source>
        <dbReference type="SAM" id="SignalP"/>
    </source>
</evidence>
<reference evidence="2" key="2">
    <citation type="submission" date="2015-03" db="UniProtKB">
        <authorList>
            <consortium name="EnsemblPlants"/>
        </authorList>
    </citation>
    <scope>IDENTIFICATION</scope>
</reference>
<accession>A0A0D3CBV4</accession>
<evidence type="ECO:0000313" key="3">
    <source>
        <dbReference type="Proteomes" id="UP000032141"/>
    </source>
</evidence>